<evidence type="ECO:0000313" key="7">
    <source>
        <dbReference type="Proteomes" id="UP000030518"/>
    </source>
</evidence>
<dbReference type="RefSeq" id="WP_161786965.1">
    <property type="nucleotide sequence ID" value="NZ_JRKJ01000021.1"/>
</dbReference>
<dbReference type="InterPro" id="IPR018247">
    <property type="entry name" value="EF_Hand_1_Ca_BS"/>
</dbReference>
<proteinExistence type="predicted"/>
<feature type="signal peptide" evidence="4">
    <location>
        <begin position="1"/>
        <end position="23"/>
    </location>
</feature>
<dbReference type="PATRIC" id="fig|1300345.3.peg.2538"/>
<feature type="domain" description="EF-hand" evidence="5">
    <location>
        <begin position="45"/>
        <end position="80"/>
    </location>
</feature>
<feature type="region of interest" description="Disordered" evidence="3">
    <location>
        <begin position="76"/>
        <end position="190"/>
    </location>
</feature>
<organism evidence="6 7">
    <name type="scientific">Lysobacter dokdonensis DS-58</name>
    <dbReference type="NCBI Taxonomy" id="1300345"/>
    <lineage>
        <taxon>Bacteria</taxon>
        <taxon>Pseudomonadati</taxon>
        <taxon>Pseudomonadota</taxon>
        <taxon>Gammaproteobacteria</taxon>
        <taxon>Lysobacterales</taxon>
        <taxon>Lysobacteraceae</taxon>
        <taxon>Noviluteimonas</taxon>
    </lineage>
</organism>
<dbReference type="AlphaFoldDB" id="A0A0A2WHC6"/>
<feature type="compositionally biased region" description="Basic and acidic residues" evidence="3">
    <location>
        <begin position="138"/>
        <end position="156"/>
    </location>
</feature>
<protein>
    <submittedName>
        <fullName evidence="6">Calcium-binding EF-hand-containing protein</fullName>
    </submittedName>
</protein>
<evidence type="ECO:0000256" key="3">
    <source>
        <dbReference type="SAM" id="MobiDB-lite"/>
    </source>
</evidence>
<dbReference type="InterPro" id="IPR002048">
    <property type="entry name" value="EF_hand_dom"/>
</dbReference>
<dbReference type="SUPFAM" id="SSF47473">
    <property type="entry name" value="EF-hand"/>
    <property type="match status" value="1"/>
</dbReference>
<dbReference type="eggNOG" id="COG5126">
    <property type="taxonomic scope" value="Bacteria"/>
</dbReference>
<dbReference type="GO" id="GO:0005509">
    <property type="term" value="F:calcium ion binding"/>
    <property type="evidence" value="ECO:0007669"/>
    <property type="project" value="InterPro"/>
</dbReference>
<evidence type="ECO:0000256" key="2">
    <source>
        <dbReference type="ARBA" id="ARBA00022737"/>
    </source>
</evidence>
<dbReference type="PROSITE" id="PS50222">
    <property type="entry name" value="EF_HAND_2"/>
    <property type="match status" value="2"/>
</dbReference>
<comment type="caution">
    <text evidence="6">The sequence shown here is derived from an EMBL/GenBank/DDBJ whole genome shotgun (WGS) entry which is preliminary data.</text>
</comment>
<feature type="chain" id="PRO_5001996691" evidence="4">
    <location>
        <begin position="24"/>
        <end position="190"/>
    </location>
</feature>
<evidence type="ECO:0000256" key="4">
    <source>
        <dbReference type="SAM" id="SignalP"/>
    </source>
</evidence>
<keyword evidence="4" id="KW-0732">Signal</keyword>
<dbReference type="OrthoDB" id="7060921at2"/>
<evidence type="ECO:0000256" key="1">
    <source>
        <dbReference type="ARBA" id="ARBA00022723"/>
    </source>
</evidence>
<dbReference type="Proteomes" id="UP000030518">
    <property type="component" value="Unassembled WGS sequence"/>
</dbReference>
<keyword evidence="2" id="KW-0677">Repeat</keyword>
<reference evidence="6 7" key="1">
    <citation type="submission" date="2014-09" db="EMBL/GenBank/DDBJ databases">
        <title>Genome sequences of Lysobacter dokdonensis DS-58.</title>
        <authorList>
            <person name="Kim J.F."/>
            <person name="Kwak M.-J."/>
        </authorList>
    </citation>
    <scope>NUCLEOTIDE SEQUENCE [LARGE SCALE GENOMIC DNA]</scope>
    <source>
        <strain evidence="6 7">DS-58</strain>
    </source>
</reference>
<evidence type="ECO:0000313" key="6">
    <source>
        <dbReference type="EMBL" id="KGQ18112.1"/>
    </source>
</evidence>
<dbReference type="Pfam" id="PF13202">
    <property type="entry name" value="EF-hand_5"/>
    <property type="match status" value="4"/>
</dbReference>
<name>A0A0A2WHC6_9GAMM</name>
<sequence>MTRKTLHMCLVAALAGIAFGASAHGDGDKFKMMDTNGDGQISAAEHEAGVTKMFTEMDADKDGFVTAAEMDSMHASMKSADKGEKRGMDMKSSEKIAKMDKDGDGKLSAAEHSTGAQEMFGKMDADGNGMLSRAEMNAGHDKMMSKDKPAKDDWSKKPTGTQADASDHSEHSGHDDAAKASTPPADDNGG</sequence>
<dbReference type="STRING" id="1300345.LF41_1466"/>
<dbReference type="PANTHER" id="PTHR10891">
    <property type="entry name" value="EF-HAND CALCIUM-BINDING DOMAIN CONTAINING PROTEIN"/>
    <property type="match status" value="1"/>
</dbReference>
<evidence type="ECO:0000259" key="5">
    <source>
        <dbReference type="PROSITE" id="PS50222"/>
    </source>
</evidence>
<feature type="compositionally biased region" description="Basic and acidic residues" evidence="3">
    <location>
        <begin position="165"/>
        <end position="178"/>
    </location>
</feature>
<dbReference type="InterPro" id="IPR011992">
    <property type="entry name" value="EF-hand-dom_pair"/>
</dbReference>
<accession>A0A0A2WHC6</accession>
<dbReference type="SMART" id="SM00054">
    <property type="entry name" value="EFh"/>
    <property type="match status" value="2"/>
</dbReference>
<gene>
    <name evidence="6" type="ORF">LF41_1466</name>
</gene>
<dbReference type="InterPro" id="IPR039647">
    <property type="entry name" value="EF_hand_pair_protein_CML-like"/>
</dbReference>
<feature type="domain" description="EF-hand" evidence="5">
    <location>
        <begin position="111"/>
        <end position="146"/>
    </location>
</feature>
<dbReference type="PROSITE" id="PS00018">
    <property type="entry name" value="EF_HAND_1"/>
    <property type="match status" value="2"/>
</dbReference>
<feature type="compositionally biased region" description="Basic and acidic residues" evidence="3">
    <location>
        <begin position="79"/>
        <end position="105"/>
    </location>
</feature>
<dbReference type="Gene3D" id="1.10.238.10">
    <property type="entry name" value="EF-hand"/>
    <property type="match status" value="3"/>
</dbReference>
<dbReference type="EMBL" id="JRKJ01000021">
    <property type="protein sequence ID" value="KGQ18112.1"/>
    <property type="molecule type" value="Genomic_DNA"/>
</dbReference>
<keyword evidence="1" id="KW-0479">Metal-binding</keyword>
<keyword evidence="7" id="KW-1185">Reference proteome</keyword>